<protein>
    <recommendedName>
        <fullName evidence="3">DUF3592 domain-containing protein</fullName>
    </recommendedName>
</protein>
<gene>
    <name evidence="1" type="ORF">ISS97_05965</name>
</gene>
<accession>A0ABW8K1M9</accession>
<evidence type="ECO:0000313" key="2">
    <source>
        <dbReference type="Proteomes" id="UP001620408"/>
    </source>
</evidence>
<keyword evidence="2" id="KW-1185">Reference proteome</keyword>
<evidence type="ECO:0008006" key="3">
    <source>
        <dbReference type="Google" id="ProtNLM"/>
    </source>
</evidence>
<sequence>MLAVGLLLGLAITIGGIAWWGWHQFVIQATAAMNEHPVVAQHIGHIRRVDVDWSTTTDEPDDDTFAFHVTGDRGNGTVIARFLTEDDDHERIDGGRLVMADGSSVDLALDVETVEDGAR</sequence>
<comment type="caution">
    <text evidence="1">The sequence shown here is derived from an EMBL/GenBank/DDBJ whole genome shotgun (WGS) entry which is preliminary data.</text>
</comment>
<dbReference type="Proteomes" id="UP001620408">
    <property type="component" value="Unassembled WGS sequence"/>
</dbReference>
<organism evidence="1 2">
    <name type="scientific">Dyella koreensis</name>
    <dbReference type="NCBI Taxonomy" id="311235"/>
    <lineage>
        <taxon>Bacteria</taxon>
        <taxon>Pseudomonadati</taxon>
        <taxon>Pseudomonadota</taxon>
        <taxon>Gammaproteobacteria</taxon>
        <taxon>Lysobacterales</taxon>
        <taxon>Rhodanobacteraceae</taxon>
        <taxon>Dyella</taxon>
    </lineage>
</organism>
<reference evidence="1 2" key="1">
    <citation type="submission" date="2020-10" db="EMBL/GenBank/DDBJ databases">
        <title>Phylogeny of dyella-like bacteria.</title>
        <authorList>
            <person name="Fu J."/>
        </authorList>
    </citation>
    <scope>NUCLEOTIDE SEQUENCE [LARGE SCALE GENOMIC DNA]</scope>
    <source>
        <strain evidence="1 2">BB4</strain>
    </source>
</reference>
<proteinExistence type="predicted"/>
<evidence type="ECO:0000313" key="1">
    <source>
        <dbReference type="EMBL" id="MFK2916801.1"/>
    </source>
</evidence>
<dbReference type="EMBL" id="JADIKD010000008">
    <property type="protein sequence ID" value="MFK2916801.1"/>
    <property type="molecule type" value="Genomic_DNA"/>
</dbReference>
<name>A0ABW8K1M9_9GAMM</name>
<dbReference type="RefSeq" id="WP_379987162.1">
    <property type="nucleotide sequence ID" value="NZ_JADIKD010000008.1"/>
</dbReference>